<dbReference type="AlphaFoldDB" id="A0A9K3D9N2"/>
<dbReference type="InterPro" id="IPR001841">
    <property type="entry name" value="Znf_RING"/>
</dbReference>
<dbReference type="OrthoDB" id="9984778at2759"/>
<feature type="domain" description="RING-type" evidence="2">
    <location>
        <begin position="5"/>
        <end position="52"/>
    </location>
</feature>
<dbReference type="PROSITE" id="PS50089">
    <property type="entry name" value="ZF_RING_2"/>
    <property type="match status" value="1"/>
</dbReference>
<protein>
    <recommendedName>
        <fullName evidence="2">RING-type domain-containing protein</fullName>
    </recommendedName>
</protein>
<accession>A0A9K3D9N2</accession>
<sequence length="66" mass="7592">MHLKCHICSVDRPLPFLFTPCQHVFHTECLSEWLNSKKEDYECTQSTCPVCRADCSMDKCLAILGQ</sequence>
<dbReference type="SUPFAM" id="SSF57850">
    <property type="entry name" value="RING/U-box"/>
    <property type="match status" value="1"/>
</dbReference>
<name>A0A9K3D9N2_9EUKA</name>
<reference evidence="3 4" key="1">
    <citation type="journal article" date="2018" name="PLoS ONE">
        <title>The draft genome of Kipferlia bialata reveals reductive genome evolution in fornicate parasites.</title>
        <authorList>
            <person name="Tanifuji G."/>
            <person name="Takabayashi S."/>
            <person name="Kume K."/>
            <person name="Takagi M."/>
            <person name="Nakayama T."/>
            <person name="Kamikawa R."/>
            <person name="Inagaki Y."/>
            <person name="Hashimoto T."/>
        </authorList>
    </citation>
    <scope>NUCLEOTIDE SEQUENCE [LARGE SCALE GENOMIC DNA]</scope>
    <source>
        <strain evidence="3">NY0173</strain>
    </source>
</reference>
<dbReference type="GO" id="GO:0008270">
    <property type="term" value="F:zinc ion binding"/>
    <property type="evidence" value="ECO:0007669"/>
    <property type="project" value="UniProtKB-KW"/>
</dbReference>
<evidence type="ECO:0000313" key="3">
    <source>
        <dbReference type="EMBL" id="GIQ90696.1"/>
    </source>
</evidence>
<organism evidence="3 4">
    <name type="scientific">Kipferlia bialata</name>
    <dbReference type="NCBI Taxonomy" id="797122"/>
    <lineage>
        <taxon>Eukaryota</taxon>
        <taxon>Metamonada</taxon>
        <taxon>Carpediemonas-like organisms</taxon>
        <taxon>Kipferlia</taxon>
    </lineage>
</organism>
<dbReference type="Gene3D" id="3.30.40.10">
    <property type="entry name" value="Zinc/RING finger domain, C3HC4 (zinc finger)"/>
    <property type="match status" value="1"/>
</dbReference>
<keyword evidence="1" id="KW-0479">Metal-binding</keyword>
<feature type="non-terminal residue" evidence="3">
    <location>
        <position position="1"/>
    </location>
</feature>
<evidence type="ECO:0000259" key="2">
    <source>
        <dbReference type="PROSITE" id="PS50089"/>
    </source>
</evidence>
<dbReference type="InterPro" id="IPR013083">
    <property type="entry name" value="Znf_RING/FYVE/PHD"/>
</dbReference>
<keyword evidence="4" id="KW-1185">Reference proteome</keyword>
<keyword evidence="1" id="KW-0862">Zinc</keyword>
<evidence type="ECO:0000256" key="1">
    <source>
        <dbReference type="PROSITE-ProRule" id="PRU00175"/>
    </source>
</evidence>
<comment type="caution">
    <text evidence="3">The sequence shown here is derived from an EMBL/GenBank/DDBJ whole genome shotgun (WGS) entry which is preliminary data.</text>
</comment>
<dbReference type="Pfam" id="PF13639">
    <property type="entry name" value="zf-RING_2"/>
    <property type="match status" value="1"/>
</dbReference>
<dbReference type="SMART" id="SM00184">
    <property type="entry name" value="RING"/>
    <property type="match status" value="1"/>
</dbReference>
<proteinExistence type="predicted"/>
<dbReference type="Proteomes" id="UP000265618">
    <property type="component" value="Unassembled WGS sequence"/>
</dbReference>
<keyword evidence="1" id="KW-0863">Zinc-finger</keyword>
<evidence type="ECO:0000313" key="4">
    <source>
        <dbReference type="Proteomes" id="UP000265618"/>
    </source>
</evidence>
<gene>
    <name evidence="3" type="ORF">KIPB_013583</name>
</gene>
<dbReference type="EMBL" id="BDIP01006534">
    <property type="protein sequence ID" value="GIQ90696.1"/>
    <property type="molecule type" value="Genomic_DNA"/>
</dbReference>